<dbReference type="GO" id="GO:0003729">
    <property type="term" value="F:mRNA binding"/>
    <property type="evidence" value="ECO:0007669"/>
    <property type="project" value="TreeGrafter"/>
</dbReference>
<keyword evidence="3" id="KW-0396">Initiation factor</keyword>
<reference evidence="3" key="1">
    <citation type="journal article" date="2017" name="Science">
        <title>Giant viruses with an expanded complement of translation system components.</title>
        <authorList>
            <person name="Schulz F."/>
            <person name="Yutin N."/>
            <person name="Ivanova N.N."/>
            <person name="Ortega D.R."/>
            <person name="Lee T.K."/>
            <person name="Vierheilig J."/>
            <person name="Daims H."/>
            <person name="Horn M."/>
            <person name="Wagner M."/>
            <person name="Jensen G.J."/>
            <person name="Kyrpides N.C."/>
            <person name="Koonin E.V."/>
            <person name="Woyke T."/>
        </authorList>
    </citation>
    <scope>NUCLEOTIDE SEQUENCE</scope>
    <source>
        <strain evidence="3">ILV1</strain>
    </source>
</reference>
<proteinExistence type="predicted"/>
<protein>
    <submittedName>
        <fullName evidence="3">Eukaryotic translation initiation factor 4G</fullName>
    </submittedName>
</protein>
<evidence type="ECO:0000313" key="3">
    <source>
        <dbReference type="EMBL" id="ARF09640.1"/>
    </source>
</evidence>
<dbReference type="PANTHER" id="PTHR23253">
    <property type="entry name" value="EUKARYOTIC TRANSLATION INITIATION FACTOR 4 GAMMA"/>
    <property type="match status" value="1"/>
</dbReference>
<dbReference type="InterPro" id="IPR016024">
    <property type="entry name" value="ARM-type_fold"/>
</dbReference>
<accession>A0A1V0SD34</accession>
<dbReference type="SUPFAM" id="SSF48371">
    <property type="entry name" value="ARM repeat"/>
    <property type="match status" value="1"/>
</dbReference>
<dbReference type="Gene3D" id="1.25.40.180">
    <property type="match status" value="1"/>
</dbReference>
<dbReference type="PANTHER" id="PTHR23253:SF78">
    <property type="entry name" value="EUKARYOTIC TRANSLATION INITIATION FACTOR 4G1, ISOFORM B-RELATED"/>
    <property type="match status" value="1"/>
</dbReference>
<dbReference type="InterPro" id="IPR003890">
    <property type="entry name" value="MIF4G-like_typ-3"/>
</dbReference>
<gene>
    <name evidence="3" type="ORF">Indivirus_2_19</name>
</gene>
<sequence length="274" mass="31907">MSTDLGIQLTLDELAKYKHLNQDMHPELVEFYNKNKNRFNKQYKKQKTSKPVLTPQPKKQQKTDDEQLYSEFRSILNKLTETNFEVLSKDLMSLNITKREHLTTLANLILKKAILDKKFCPIYAKLSRQLASCHITEDKKIYFRDLLVNECQQIFNSCISYDPNNITTQEISKEKATGCIRFIGDIYNHSLLTDKIINSCFLLLLMKVNSSNGYIVECLCDLLKTSGKQFISKRPQESEMVFQKIDEAIKSGKLCNKDRFALMDMIDFKKANKF</sequence>
<organism evidence="3">
    <name type="scientific">Indivirus ILV1</name>
    <dbReference type="NCBI Taxonomy" id="1977633"/>
    <lineage>
        <taxon>Viruses</taxon>
        <taxon>Varidnaviria</taxon>
        <taxon>Bamfordvirae</taxon>
        <taxon>Nucleocytoviricota</taxon>
        <taxon>Megaviricetes</taxon>
        <taxon>Imitervirales</taxon>
        <taxon>Mimiviridae</taxon>
        <taxon>Klosneuvirinae</taxon>
        <taxon>Indivirus</taxon>
    </lineage>
</organism>
<feature type="domain" description="MIF4G" evidence="2">
    <location>
        <begin position="69"/>
        <end position="272"/>
    </location>
</feature>
<evidence type="ECO:0000256" key="1">
    <source>
        <dbReference type="SAM" id="MobiDB-lite"/>
    </source>
</evidence>
<dbReference type="SMART" id="SM00543">
    <property type="entry name" value="MIF4G"/>
    <property type="match status" value="1"/>
</dbReference>
<dbReference type="EMBL" id="KY684086">
    <property type="protein sequence ID" value="ARF09640.1"/>
    <property type="molecule type" value="Genomic_DNA"/>
</dbReference>
<dbReference type="Pfam" id="PF02854">
    <property type="entry name" value="MIF4G"/>
    <property type="match status" value="1"/>
</dbReference>
<name>A0A1V0SD34_9VIRU</name>
<feature type="region of interest" description="Disordered" evidence="1">
    <location>
        <begin position="43"/>
        <end position="65"/>
    </location>
</feature>
<keyword evidence="3" id="KW-0648">Protein biosynthesis</keyword>
<evidence type="ECO:0000259" key="2">
    <source>
        <dbReference type="SMART" id="SM00543"/>
    </source>
</evidence>